<name>A0A540V2F8_9BACL</name>
<accession>A0A540V2F8</accession>
<dbReference type="InterPro" id="IPR019657">
    <property type="entry name" value="ComFB"/>
</dbReference>
<dbReference type="Proteomes" id="UP000315753">
    <property type="component" value="Unassembled WGS sequence"/>
</dbReference>
<reference evidence="1 2" key="1">
    <citation type="submission" date="2019-06" db="EMBL/GenBank/DDBJ databases">
        <title>Genome sequence of Ureibacillus terrenus.</title>
        <authorList>
            <person name="Maclea K.S."/>
            <person name="Simoes M."/>
        </authorList>
    </citation>
    <scope>NUCLEOTIDE SEQUENCE [LARGE SCALE GENOMIC DNA]</scope>
    <source>
        <strain evidence="1 2">ATCC BAA-384</strain>
    </source>
</reference>
<dbReference type="EMBL" id="VIGD01000012">
    <property type="protein sequence ID" value="TQE90403.1"/>
    <property type="molecule type" value="Genomic_DNA"/>
</dbReference>
<dbReference type="AlphaFoldDB" id="A0A540V2F8"/>
<dbReference type="Pfam" id="PF10719">
    <property type="entry name" value="ComFB"/>
    <property type="match status" value="1"/>
</dbReference>
<dbReference type="OrthoDB" id="5616024at2"/>
<gene>
    <name evidence="1" type="ORF">FKZ59_10135</name>
</gene>
<sequence>MTKMKLVNVMEEIVTGLVRYFLHSPEYQTFCHCEECQLKIAAEALNHLPAYYAASENEREEIFNELKNLKQMESINKEIIRAIHEAGKRKHFAK</sequence>
<dbReference type="RefSeq" id="WP_141602645.1">
    <property type="nucleotide sequence ID" value="NZ_JARMSB010000028.1"/>
</dbReference>
<evidence type="ECO:0000313" key="1">
    <source>
        <dbReference type="EMBL" id="TQE90403.1"/>
    </source>
</evidence>
<proteinExistence type="predicted"/>
<evidence type="ECO:0000313" key="2">
    <source>
        <dbReference type="Proteomes" id="UP000315753"/>
    </source>
</evidence>
<organism evidence="1 2">
    <name type="scientific">Ureibacillus terrenus</name>
    <dbReference type="NCBI Taxonomy" id="118246"/>
    <lineage>
        <taxon>Bacteria</taxon>
        <taxon>Bacillati</taxon>
        <taxon>Bacillota</taxon>
        <taxon>Bacilli</taxon>
        <taxon>Bacillales</taxon>
        <taxon>Caryophanaceae</taxon>
        <taxon>Ureibacillus</taxon>
    </lineage>
</organism>
<protein>
    <submittedName>
        <fullName evidence="1">Competence protein ComFB</fullName>
    </submittedName>
</protein>
<keyword evidence="2" id="KW-1185">Reference proteome</keyword>
<comment type="caution">
    <text evidence="1">The sequence shown here is derived from an EMBL/GenBank/DDBJ whole genome shotgun (WGS) entry which is preliminary data.</text>
</comment>